<keyword evidence="1" id="KW-1133">Transmembrane helix</keyword>
<feature type="transmembrane region" description="Helical" evidence="1">
    <location>
        <begin position="20"/>
        <end position="41"/>
    </location>
</feature>
<feature type="transmembrane region" description="Helical" evidence="1">
    <location>
        <begin position="53"/>
        <end position="73"/>
    </location>
</feature>
<feature type="transmembrane region" description="Helical" evidence="1">
    <location>
        <begin position="212"/>
        <end position="241"/>
    </location>
</feature>
<accession>A0A0G1X6W2</accession>
<protein>
    <recommendedName>
        <fullName evidence="4">Major facilitator superfamily</fullName>
    </recommendedName>
</protein>
<feature type="transmembrane region" description="Helical" evidence="1">
    <location>
        <begin position="80"/>
        <end position="98"/>
    </location>
</feature>
<evidence type="ECO:0008006" key="4">
    <source>
        <dbReference type="Google" id="ProtNLM"/>
    </source>
</evidence>
<dbReference type="Gene3D" id="1.20.1250.20">
    <property type="entry name" value="MFS general substrate transporter like domains"/>
    <property type="match status" value="2"/>
</dbReference>
<feature type="transmembrane region" description="Helical" evidence="1">
    <location>
        <begin position="302"/>
        <end position="321"/>
    </location>
</feature>
<sequence>MLTDKHHTPLFGNPEMGTLYLTLAILAFAEGLIGVFVPIYFWNLGFPLWKILLFYFLHSAWFLVFTFSLLPLIKKLSDKMMMFLSIPFLVLYFLGLGTMKTIPLLFFALPIASAIHGLLFNIGYHIDFSSVAHREKLGKEVGMRSVLASILSLAAPFFGGVLIAAAGFQNTFFIGSAILLISVFPLFFFPNRNKSKNLSIHSITPLFKEPELFPFTISGIGYATEAIVRGAIWPLFIFIAIGNFKEFGTIISLGLIVTAVVTYLVGYLADYGKRRNVITWTSIGNAVVWLIRPFIILPPILVGVHIGGNVVTSGLMVAWTSQYYKITKTVSDATAFIISREILYNAARVIFIPILMIIAYYLPTNVFFSLSFVAAAFASLLFIAANETHSHLVTGPTTPEHGN</sequence>
<evidence type="ECO:0000313" key="3">
    <source>
        <dbReference type="Proteomes" id="UP000033882"/>
    </source>
</evidence>
<keyword evidence="1" id="KW-0812">Transmembrane</keyword>
<feature type="transmembrane region" description="Helical" evidence="1">
    <location>
        <begin position="145"/>
        <end position="166"/>
    </location>
</feature>
<gene>
    <name evidence="2" type="ORF">UY19_C0006G0053</name>
</gene>
<comment type="caution">
    <text evidence="2">The sequence shown here is derived from an EMBL/GenBank/DDBJ whole genome shotgun (WGS) entry which is preliminary data.</text>
</comment>
<dbReference type="EMBL" id="LCPB01000006">
    <property type="protein sequence ID" value="KKU90115.1"/>
    <property type="molecule type" value="Genomic_DNA"/>
</dbReference>
<reference evidence="2 3" key="1">
    <citation type="journal article" date="2015" name="Nature">
        <title>rRNA introns, odd ribosomes, and small enigmatic genomes across a large radiation of phyla.</title>
        <authorList>
            <person name="Brown C.T."/>
            <person name="Hug L.A."/>
            <person name="Thomas B.C."/>
            <person name="Sharon I."/>
            <person name="Castelle C.J."/>
            <person name="Singh A."/>
            <person name="Wilkins M.J."/>
            <person name="Williams K.H."/>
            <person name="Banfield J.F."/>
        </authorList>
    </citation>
    <scope>NUCLEOTIDE SEQUENCE [LARGE SCALE GENOMIC DNA]</scope>
</reference>
<dbReference type="InterPro" id="IPR036259">
    <property type="entry name" value="MFS_trans_sf"/>
</dbReference>
<dbReference type="AlphaFoldDB" id="A0A0G1X6W2"/>
<feature type="transmembrane region" description="Helical" evidence="1">
    <location>
        <begin position="172"/>
        <end position="191"/>
    </location>
</feature>
<keyword evidence="1" id="KW-0472">Membrane</keyword>
<proteinExistence type="predicted"/>
<dbReference type="Proteomes" id="UP000033882">
    <property type="component" value="Unassembled WGS sequence"/>
</dbReference>
<evidence type="ECO:0000256" key="1">
    <source>
        <dbReference type="SAM" id="Phobius"/>
    </source>
</evidence>
<name>A0A0G1X6W2_9BACT</name>
<feature type="transmembrane region" description="Helical" evidence="1">
    <location>
        <begin position="342"/>
        <end position="361"/>
    </location>
</feature>
<dbReference type="SUPFAM" id="SSF103473">
    <property type="entry name" value="MFS general substrate transporter"/>
    <property type="match status" value="2"/>
</dbReference>
<feature type="transmembrane region" description="Helical" evidence="1">
    <location>
        <begin position="367"/>
        <end position="385"/>
    </location>
</feature>
<evidence type="ECO:0000313" key="2">
    <source>
        <dbReference type="EMBL" id="KKU90115.1"/>
    </source>
</evidence>
<feature type="transmembrane region" description="Helical" evidence="1">
    <location>
        <begin position="247"/>
        <end position="265"/>
    </location>
</feature>
<organism evidence="2 3">
    <name type="scientific">Candidatus Wolfebacteria bacterium GW2011_GWA2_47_9b</name>
    <dbReference type="NCBI Taxonomy" id="1619005"/>
    <lineage>
        <taxon>Bacteria</taxon>
        <taxon>Candidatus Wolfeibacteriota</taxon>
    </lineage>
</organism>
<feature type="transmembrane region" description="Helical" evidence="1">
    <location>
        <begin position="104"/>
        <end position="124"/>
    </location>
</feature>
<feature type="transmembrane region" description="Helical" evidence="1">
    <location>
        <begin position="277"/>
        <end position="296"/>
    </location>
</feature>